<dbReference type="GO" id="GO:0005975">
    <property type="term" value="P:carbohydrate metabolic process"/>
    <property type="evidence" value="ECO:0007669"/>
    <property type="project" value="InterPro"/>
</dbReference>
<reference evidence="2" key="1">
    <citation type="submission" date="2019-08" db="EMBL/GenBank/DDBJ databases">
        <authorList>
            <person name="Kucharzyk K."/>
            <person name="Murdoch R.W."/>
            <person name="Higgins S."/>
            <person name="Loffler F."/>
        </authorList>
    </citation>
    <scope>NUCLEOTIDE SEQUENCE</scope>
</reference>
<dbReference type="AlphaFoldDB" id="A0A644X1B8"/>
<dbReference type="EMBL" id="VSSQ01001587">
    <property type="protein sequence ID" value="MPM09588.1"/>
    <property type="molecule type" value="Genomic_DNA"/>
</dbReference>
<evidence type="ECO:0000313" key="2">
    <source>
        <dbReference type="EMBL" id="MPM09588.1"/>
    </source>
</evidence>
<name>A0A644X1B8_9ZZZZ</name>
<dbReference type="Pfam" id="PF06202">
    <property type="entry name" value="GDE_C"/>
    <property type="match status" value="1"/>
</dbReference>
<gene>
    <name evidence="2" type="ORF">SDC9_55909</name>
</gene>
<evidence type="ECO:0000259" key="1">
    <source>
        <dbReference type="Pfam" id="PF06202"/>
    </source>
</evidence>
<dbReference type="SUPFAM" id="SSF48208">
    <property type="entry name" value="Six-hairpin glycosidases"/>
    <property type="match status" value="1"/>
</dbReference>
<feature type="domain" description="Glycogen debranching enzyme C-terminal" evidence="1">
    <location>
        <begin position="282"/>
        <end position="514"/>
    </location>
</feature>
<dbReference type="Gene3D" id="1.50.10.10">
    <property type="match status" value="1"/>
</dbReference>
<accession>A0A644X1B8</accession>
<dbReference type="InterPro" id="IPR008928">
    <property type="entry name" value="6-hairpin_glycosidase_sf"/>
</dbReference>
<protein>
    <recommendedName>
        <fullName evidence="1">Glycogen debranching enzyme C-terminal domain-containing protein</fullName>
    </recommendedName>
</protein>
<dbReference type="InterPro" id="IPR032790">
    <property type="entry name" value="GDE_C"/>
</dbReference>
<organism evidence="2">
    <name type="scientific">bioreactor metagenome</name>
    <dbReference type="NCBI Taxonomy" id="1076179"/>
    <lineage>
        <taxon>unclassified sequences</taxon>
        <taxon>metagenomes</taxon>
        <taxon>ecological metagenomes</taxon>
    </lineage>
</organism>
<comment type="caution">
    <text evidence="2">The sequence shown here is derived from an EMBL/GenBank/DDBJ whole genome shotgun (WGS) entry which is preliminary data.</text>
</comment>
<dbReference type="InterPro" id="IPR012341">
    <property type="entry name" value="6hp_glycosidase-like_sf"/>
</dbReference>
<sequence>MSYFVRKDHKLEAVLPFNMPAPYDVSNARLSACVDGTALIKLSLSGSYDVVLPGGYYGTCGVLAPDEPDTERNIVAYGRVQQTQFATRGIAYTTKWFCGSGEPVLYLQISAQGETAFVLQYHFGVQCAPEKLTVLCSAELFLQEREGDFLHYCASAKAEARQDTFFAELTLAFDLDHTLTQESLLSAANAANTDAEAYFTMLLNTAKPGEDAAFKAYALNAAFSSYKSFAGFYGFFAGVDYSAPARTYYRDGYYTALAELPYKPLWVREQLLMLARGVAEDGTCGSAVDAKGNPWWNNHADSPLFFALLLYAYVSATGDSDVLDEGKTAQKLAAVLNAAADALDENGLIPRSPASRHDWADNVFREGYVTYIQCLAYGALKLGGSLLPDAARYAEAAERIKAGINRVLWNEGLGYYVNFIAPGEAETNLSIDTVFAALFDIAPPERAKRMLEQMENLLETRHNGRYGEFGTLCVFPPYASAARLVEKSAYPLRYHNGADWPYLSALYAFAKKMYGMDGSYPLTRWFEVGLLQGFATPVEYYSPFYPVGGMLQGWSAFAAFVLDHDSLNGVFR</sequence>
<proteinExistence type="predicted"/>